<name>A0A1W6JUU3_9CAUD</name>
<organism evidence="1 2">
    <name type="scientific">Vibrio phage pVco-5</name>
    <dbReference type="NCBI Taxonomy" id="1965485"/>
    <lineage>
        <taxon>Viruses</taxon>
        <taxon>Duplodnaviria</taxon>
        <taxon>Heunggongvirae</taxon>
        <taxon>Uroviricota</taxon>
        <taxon>Caudoviricetes</taxon>
        <taxon>Schitoviridae</taxon>
        <taxon>Vicoquintavirus</taxon>
        <taxon>Vicoquintavirus Pvco5</taxon>
    </lineage>
</organism>
<gene>
    <name evidence="1" type="ORF">pVco5_056</name>
</gene>
<protein>
    <submittedName>
        <fullName evidence="1">Uncharacterized protein</fullName>
    </submittedName>
</protein>
<sequence>MAVSNEYLQQLPYATDYVLNHLIPETGCIKMSTESLMVAQIAYNTIEDEVMDDIANNVPPILVVAKIANATKNAQVVEATVKQIIETK</sequence>
<evidence type="ECO:0000313" key="2">
    <source>
        <dbReference type="Proteomes" id="UP000225564"/>
    </source>
</evidence>
<evidence type="ECO:0000313" key="1">
    <source>
        <dbReference type="EMBL" id="ARM71044.1"/>
    </source>
</evidence>
<proteinExistence type="predicted"/>
<accession>A0A1W6JUU3</accession>
<dbReference type="EMBL" id="KY612839">
    <property type="protein sequence ID" value="ARM71044.1"/>
    <property type="molecule type" value="Genomic_DNA"/>
</dbReference>
<reference evidence="1 2" key="1">
    <citation type="submission" date="2017-02" db="EMBL/GenBank/DDBJ databases">
        <title>Comeplete genome sequence of Bacteriophage pVco-5, that infects Vibrio corallilyticus.</title>
        <authorList>
            <person name="Kim H.J."/>
            <person name="Park S.C."/>
        </authorList>
    </citation>
    <scope>NUCLEOTIDE SEQUENCE [LARGE SCALE GENOMIC DNA]</scope>
</reference>
<keyword evidence="2" id="KW-1185">Reference proteome</keyword>
<dbReference type="Proteomes" id="UP000225564">
    <property type="component" value="Segment"/>
</dbReference>